<reference evidence="3 4" key="1">
    <citation type="submission" date="2019-09" db="EMBL/GenBank/DDBJ databases">
        <title>Goodfellowia gen. nov., a new genus of the Pseudonocardineae related to Actinoalloteichus, containing Goodfellowia coeruleoviolacea gen. nov., comb. nov. gen. nov., comb. nov.</title>
        <authorList>
            <person name="Labeda D."/>
        </authorList>
    </citation>
    <scope>NUCLEOTIDE SEQUENCE [LARGE SCALE GENOMIC DNA]</scope>
    <source>
        <strain evidence="3 4">AN110305</strain>
    </source>
</reference>
<dbReference type="InterPro" id="IPR007527">
    <property type="entry name" value="Znf_SWIM"/>
</dbReference>
<organism evidence="3 4">
    <name type="scientific">Solihabitans fulvus</name>
    <dbReference type="NCBI Taxonomy" id="1892852"/>
    <lineage>
        <taxon>Bacteria</taxon>
        <taxon>Bacillati</taxon>
        <taxon>Actinomycetota</taxon>
        <taxon>Actinomycetes</taxon>
        <taxon>Pseudonocardiales</taxon>
        <taxon>Pseudonocardiaceae</taxon>
        <taxon>Solihabitans</taxon>
    </lineage>
</organism>
<evidence type="ECO:0000313" key="3">
    <source>
        <dbReference type="EMBL" id="KAA2265368.1"/>
    </source>
</evidence>
<feature type="domain" description="SWIM-type" evidence="2">
    <location>
        <begin position="106"/>
        <end position="143"/>
    </location>
</feature>
<keyword evidence="1" id="KW-0862">Zinc</keyword>
<dbReference type="OrthoDB" id="3677745at2"/>
<evidence type="ECO:0000313" key="4">
    <source>
        <dbReference type="Proteomes" id="UP000323454"/>
    </source>
</evidence>
<name>A0A5B2XNB5_9PSEU</name>
<sequence length="621" mass="67549">MPGCMPPTSLTSAGSFSRSPGLVAGRDWIAGSRERVTRSAGSAGLVVGVTPYGSMTVVEVTERSVRELTDSRSFERGRAYFDAGQVRRFTIDGRSVTATVDGTSVYRVRLDITANGLKGRCSCPYGQEGVFCKHCVATALAWLDAGGEVGEPRAQPVTDDRLREFLLGQDRTWLVDELLAAARADSVLRARLDVAAGADARTAYDDRALRERLERAIEIADFVEYGAAYSYFHGVDEALDEVAGLVDAGFVDVAAKLAEYALELLEGAAGQVDDSDGGLREAIGRAEEIHLDACAAGDPGPVALAELLVGRALASDYEVFLNAMPDYAPILGPAGMTRYRELVERAWRDLPPKQPHDYSSRRFVVTYLMERLAESTGGADALIEVLAHDVASGYDVLRIAERLCADGRDDEALAWLERGLAEFPPEERLRSLAADCHRRAGRLVEAGELLWANFAVGPSLDGYIALHNAIGEGFPSWRERAIELLRAQPAASARFTPTPYMRPAGHSMLVEVLLWEGDTDAAWQAGVDGGCRDDLWLRLARDRANTHPDDATPILLAAADQAIGHKNRDAYRTAARLLAEAGRLFAQCERADDFQSHLAALRTTHRAKRALREELDRANLP</sequence>
<dbReference type="PROSITE" id="PS50966">
    <property type="entry name" value="ZF_SWIM"/>
    <property type="match status" value="1"/>
</dbReference>
<proteinExistence type="predicted"/>
<dbReference type="Proteomes" id="UP000323454">
    <property type="component" value="Unassembled WGS sequence"/>
</dbReference>
<comment type="caution">
    <text evidence="3">The sequence shown here is derived from an EMBL/GenBank/DDBJ whole genome shotgun (WGS) entry which is preliminary data.</text>
</comment>
<keyword evidence="1" id="KW-0479">Metal-binding</keyword>
<dbReference type="Pfam" id="PF21810">
    <property type="entry name" value="DUF6880"/>
    <property type="match status" value="1"/>
</dbReference>
<dbReference type="AlphaFoldDB" id="A0A5B2XNB5"/>
<keyword evidence="1" id="KW-0863">Zinc-finger</keyword>
<dbReference type="InterPro" id="IPR049245">
    <property type="entry name" value="DUF6880"/>
</dbReference>
<gene>
    <name evidence="3" type="ORF">F0L68_04690</name>
</gene>
<dbReference type="EMBL" id="VUOB01000006">
    <property type="protein sequence ID" value="KAA2265368.1"/>
    <property type="molecule type" value="Genomic_DNA"/>
</dbReference>
<dbReference type="GO" id="GO:0008270">
    <property type="term" value="F:zinc ion binding"/>
    <property type="evidence" value="ECO:0007669"/>
    <property type="project" value="UniProtKB-KW"/>
</dbReference>
<dbReference type="Pfam" id="PF04434">
    <property type="entry name" value="SWIM"/>
    <property type="match status" value="1"/>
</dbReference>
<evidence type="ECO:0000256" key="1">
    <source>
        <dbReference type="PROSITE-ProRule" id="PRU00325"/>
    </source>
</evidence>
<protein>
    <recommendedName>
        <fullName evidence="2">SWIM-type domain-containing protein</fullName>
    </recommendedName>
</protein>
<evidence type="ECO:0000259" key="2">
    <source>
        <dbReference type="PROSITE" id="PS50966"/>
    </source>
</evidence>
<reference evidence="3 4" key="2">
    <citation type="submission" date="2019-09" db="EMBL/GenBank/DDBJ databases">
        <authorList>
            <person name="Jin C."/>
        </authorList>
    </citation>
    <scope>NUCLEOTIDE SEQUENCE [LARGE SCALE GENOMIC DNA]</scope>
    <source>
        <strain evidence="3 4">AN110305</strain>
    </source>
</reference>
<keyword evidence="4" id="KW-1185">Reference proteome</keyword>
<accession>A0A5B2XNB5</accession>